<evidence type="ECO:0000313" key="2">
    <source>
        <dbReference type="EMBL" id="KLI65225.1"/>
    </source>
</evidence>
<protein>
    <recommendedName>
        <fullName evidence="4">MerC domain-containing protein</fullName>
    </recommendedName>
</protein>
<feature type="transmembrane region" description="Helical" evidence="1">
    <location>
        <begin position="21"/>
        <end position="45"/>
    </location>
</feature>
<evidence type="ECO:0008006" key="4">
    <source>
        <dbReference type="Google" id="ProtNLM"/>
    </source>
</evidence>
<dbReference type="RefSeq" id="WP_047093139.1">
    <property type="nucleotide sequence ID" value="NZ_LBHU01000001.1"/>
</dbReference>
<accession>A0A0H0XY26</accession>
<gene>
    <name evidence="2" type="ORF">AAV99_04075</name>
</gene>
<reference evidence="2 3" key="1">
    <citation type="submission" date="2015-04" db="EMBL/GenBank/DDBJ databases">
        <title>The draft genome sequence of Erythrobacter marinus HWDM-33.</title>
        <authorList>
            <person name="Zhuang L."/>
            <person name="Liu Y."/>
            <person name="Shao Z."/>
        </authorList>
    </citation>
    <scope>NUCLEOTIDE SEQUENCE [LARGE SCALE GENOMIC DNA]</scope>
    <source>
        <strain evidence="2 3">HWDM-33</strain>
    </source>
</reference>
<evidence type="ECO:0000313" key="3">
    <source>
        <dbReference type="Proteomes" id="UP000053455"/>
    </source>
</evidence>
<dbReference type="GO" id="GO:0015097">
    <property type="term" value="F:mercury ion transmembrane transporter activity"/>
    <property type="evidence" value="ECO:0007669"/>
    <property type="project" value="InterPro"/>
</dbReference>
<evidence type="ECO:0000256" key="1">
    <source>
        <dbReference type="SAM" id="Phobius"/>
    </source>
</evidence>
<name>A0A0H0XY26_9SPHN</name>
<dbReference type="AlphaFoldDB" id="A0A0H0XY26"/>
<feature type="transmembrane region" description="Helical" evidence="1">
    <location>
        <begin position="77"/>
        <end position="95"/>
    </location>
</feature>
<dbReference type="EMBL" id="LBHU01000001">
    <property type="protein sequence ID" value="KLI65225.1"/>
    <property type="molecule type" value="Genomic_DNA"/>
</dbReference>
<dbReference type="Proteomes" id="UP000053455">
    <property type="component" value="Unassembled WGS sequence"/>
</dbReference>
<dbReference type="STRING" id="874156.GCA_001021555_00463"/>
<dbReference type="PATRIC" id="fig|874156.12.peg.848"/>
<feature type="transmembrane region" description="Helical" evidence="1">
    <location>
        <begin position="101"/>
        <end position="119"/>
    </location>
</feature>
<organism evidence="2 3">
    <name type="scientific">Aurantiacibacter marinus</name>
    <dbReference type="NCBI Taxonomy" id="874156"/>
    <lineage>
        <taxon>Bacteria</taxon>
        <taxon>Pseudomonadati</taxon>
        <taxon>Pseudomonadota</taxon>
        <taxon>Alphaproteobacteria</taxon>
        <taxon>Sphingomonadales</taxon>
        <taxon>Erythrobacteraceae</taxon>
        <taxon>Aurantiacibacter</taxon>
    </lineage>
</organism>
<dbReference type="Pfam" id="PF03203">
    <property type="entry name" value="MerC"/>
    <property type="match status" value="1"/>
</dbReference>
<sequence>MAQMVPWIRGKLDRVGIFLSALCVLHCILGLVLVAGLGLGAGFLLDPAIHKVGLLLATVVAGVAIGMGAIRHRRAGPFVVAMMGLSFMGGALAVGHGAEEAVMTVIGVGLVATGHLLNLRAA</sequence>
<keyword evidence="1" id="KW-0812">Transmembrane</keyword>
<feature type="transmembrane region" description="Helical" evidence="1">
    <location>
        <begin position="51"/>
        <end position="70"/>
    </location>
</feature>
<keyword evidence="1" id="KW-1133">Transmembrane helix</keyword>
<dbReference type="GO" id="GO:0016020">
    <property type="term" value="C:membrane"/>
    <property type="evidence" value="ECO:0007669"/>
    <property type="project" value="InterPro"/>
</dbReference>
<keyword evidence="3" id="KW-1185">Reference proteome</keyword>
<comment type="caution">
    <text evidence="2">The sequence shown here is derived from an EMBL/GenBank/DDBJ whole genome shotgun (WGS) entry which is preliminary data.</text>
</comment>
<proteinExistence type="predicted"/>
<keyword evidence="1" id="KW-0472">Membrane</keyword>
<dbReference type="InterPro" id="IPR004891">
    <property type="entry name" value="Mercury-R_MerC"/>
</dbReference>
<dbReference type="OrthoDB" id="6078385at2"/>